<comment type="caution">
    <text evidence="1">The sequence shown here is derived from an EMBL/GenBank/DDBJ whole genome shotgun (WGS) entry which is preliminary data.</text>
</comment>
<reference evidence="1 2" key="1">
    <citation type="submission" date="2019-08" db="EMBL/GenBank/DDBJ databases">
        <title>Lewinella sp. strain SSH13 Genome sequencing and assembly.</title>
        <authorList>
            <person name="Kim I."/>
        </authorList>
    </citation>
    <scope>NUCLEOTIDE SEQUENCE [LARGE SCALE GENOMIC DNA]</scope>
    <source>
        <strain evidence="1 2">SSH13</strain>
    </source>
</reference>
<accession>A0A5C7F4V4</accession>
<name>A0A5C7F4V4_9BACT</name>
<keyword evidence="2" id="KW-1185">Reference proteome</keyword>
<gene>
    <name evidence="1" type="ORF">FUA23_20255</name>
</gene>
<dbReference type="Pfam" id="PF14054">
    <property type="entry name" value="DUF4249"/>
    <property type="match status" value="1"/>
</dbReference>
<dbReference type="PROSITE" id="PS51257">
    <property type="entry name" value="PROKAR_LIPOPROTEIN"/>
    <property type="match status" value="1"/>
</dbReference>
<proteinExistence type="predicted"/>
<dbReference type="InterPro" id="IPR025345">
    <property type="entry name" value="DUF4249"/>
</dbReference>
<dbReference type="OrthoDB" id="1115009at2"/>
<dbReference type="AlphaFoldDB" id="A0A5C7F4V4"/>
<evidence type="ECO:0000313" key="2">
    <source>
        <dbReference type="Proteomes" id="UP000321907"/>
    </source>
</evidence>
<dbReference type="EMBL" id="VOXD01000044">
    <property type="protein sequence ID" value="TXF85691.1"/>
    <property type="molecule type" value="Genomic_DNA"/>
</dbReference>
<evidence type="ECO:0000313" key="1">
    <source>
        <dbReference type="EMBL" id="TXF85691.1"/>
    </source>
</evidence>
<protein>
    <submittedName>
        <fullName evidence="1">DUF4249 family protein</fullName>
    </submittedName>
</protein>
<organism evidence="1 2">
    <name type="scientific">Neolewinella aurantiaca</name>
    <dbReference type="NCBI Taxonomy" id="2602767"/>
    <lineage>
        <taxon>Bacteria</taxon>
        <taxon>Pseudomonadati</taxon>
        <taxon>Bacteroidota</taxon>
        <taxon>Saprospiria</taxon>
        <taxon>Saprospirales</taxon>
        <taxon>Lewinellaceae</taxon>
        <taxon>Neolewinella</taxon>
    </lineage>
</organism>
<dbReference type="RefSeq" id="WP_147932604.1">
    <property type="nucleotide sequence ID" value="NZ_VOXD01000044.1"/>
</dbReference>
<dbReference type="Proteomes" id="UP000321907">
    <property type="component" value="Unassembled WGS sequence"/>
</dbReference>
<sequence length="314" mass="35283">MKFLQVNRPSQIVLAVTFVMIVFSACEEPVELEGLAVQDPRLVVSANLFPGEPVKVRLTSTLPTNGVLEVTDITDAEVSILEGNEVLEVLQYQPGTEGNLGRYHSREFKPLVGRTYTLYASKNGYLPFEDDDSIPEPVPISNLSVTDLNQFTVGDLTIYDFTLNINYDDPEFEENYYDLRISQLVTTYYINSVGDTATLTDKAKMVQPPGTTYDENTQVGEASILVRDRPDRDGIQIRLQSRINPNTEILGRLFAELRTVSENYFDFQLKYQMEGQALPIGVGAPQVNVPDYSQRSLGVFSGYNRSIEFVELTY</sequence>